<dbReference type="AlphaFoldDB" id="F4PRM2"/>
<name>F4PRM2_CACFS</name>
<dbReference type="Proteomes" id="UP000007797">
    <property type="component" value="Unassembled WGS sequence"/>
</dbReference>
<organism evidence="1 2">
    <name type="scientific">Cavenderia fasciculata</name>
    <name type="common">Slime mold</name>
    <name type="synonym">Dictyostelium fasciculatum</name>
    <dbReference type="NCBI Taxonomy" id="261658"/>
    <lineage>
        <taxon>Eukaryota</taxon>
        <taxon>Amoebozoa</taxon>
        <taxon>Evosea</taxon>
        <taxon>Eumycetozoa</taxon>
        <taxon>Dictyostelia</taxon>
        <taxon>Acytosteliales</taxon>
        <taxon>Cavenderiaceae</taxon>
        <taxon>Cavenderia</taxon>
    </lineage>
</organism>
<dbReference type="GeneID" id="14873668"/>
<dbReference type="RefSeq" id="XP_004359212.1">
    <property type="nucleotide sequence ID" value="XM_004359155.1"/>
</dbReference>
<sequence>MSLSLSFFIVTHLCIKQQQQTNKSKFTTKQEQQIATIIIEKVNIFCHHSSPSIIELGCCPMAVAKTDKVCIAHSFYVFGFFIFHVSGVQLESAAVLVSDSLAYIAAECIDSSLIFHQKTNVYGVTNNNNNNNNNNISTITIANKIIRFSTIIIDVH</sequence>
<accession>F4PRM2</accession>
<evidence type="ECO:0000313" key="2">
    <source>
        <dbReference type="Proteomes" id="UP000007797"/>
    </source>
</evidence>
<evidence type="ECO:0000313" key="1">
    <source>
        <dbReference type="EMBL" id="EGG21362.1"/>
    </source>
</evidence>
<dbReference type="KEGG" id="dfa:DFA_01243"/>
<proteinExistence type="predicted"/>
<protein>
    <submittedName>
        <fullName evidence="1">Uncharacterized protein</fullName>
    </submittedName>
</protein>
<keyword evidence="2" id="KW-1185">Reference proteome</keyword>
<gene>
    <name evidence="1" type="ORF">DFA_01243</name>
</gene>
<reference evidence="2" key="1">
    <citation type="journal article" date="2011" name="Genome Res.">
        <title>Phylogeny-wide analysis of social amoeba genomes highlights ancient origins for complex intercellular communication.</title>
        <authorList>
            <person name="Heidel A.J."/>
            <person name="Lawal H.M."/>
            <person name="Felder M."/>
            <person name="Schilde C."/>
            <person name="Helps N.R."/>
            <person name="Tunggal B."/>
            <person name="Rivero F."/>
            <person name="John U."/>
            <person name="Schleicher M."/>
            <person name="Eichinger L."/>
            <person name="Platzer M."/>
            <person name="Noegel A.A."/>
            <person name="Schaap P."/>
            <person name="Gloeckner G."/>
        </authorList>
    </citation>
    <scope>NUCLEOTIDE SEQUENCE [LARGE SCALE GENOMIC DNA]</scope>
    <source>
        <strain evidence="2">SH3</strain>
    </source>
</reference>
<dbReference type="EMBL" id="GL883010">
    <property type="protein sequence ID" value="EGG21362.1"/>
    <property type="molecule type" value="Genomic_DNA"/>
</dbReference>